<organism evidence="3 4">
    <name type="scientific">Clupea harengus</name>
    <name type="common">Atlantic herring</name>
    <dbReference type="NCBI Taxonomy" id="7950"/>
    <lineage>
        <taxon>Eukaryota</taxon>
        <taxon>Metazoa</taxon>
        <taxon>Chordata</taxon>
        <taxon>Craniata</taxon>
        <taxon>Vertebrata</taxon>
        <taxon>Euteleostomi</taxon>
        <taxon>Actinopterygii</taxon>
        <taxon>Neopterygii</taxon>
        <taxon>Teleostei</taxon>
        <taxon>Clupei</taxon>
        <taxon>Clupeiformes</taxon>
        <taxon>Clupeoidei</taxon>
        <taxon>Clupeidae</taxon>
        <taxon>Clupea</taxon>
    </lineage>
</organism>
<dbReference type="GeneID" id="122132036"/>
<gene>
    <name evidence="4" type="primary">LOC122132036</name>
</gene>
<dbReference type="RefSeq" id="XP_042562725.1">
    <property type="nucleotide sequence ID" value="XM_042706791.1"/>
</dbReference>
<proteinExistence type="predicted"/>
<feature type="domain" description="TNFR-Cys" evidence="2">
    <location>
        <begin position="88"/>
        <end position="126"/>
    </location>
</feature>
<evidence type="ECO:0000313" key="4">
    <source>
        <dbReference type="RefSeq" id="XP_042562725.1"/>
    </source>
</evidence>
<accession>A0A8M1KJI4</accession>
<keyword evidence="1" id="KW-0472">Membrane</keyword>
<reference evidence="4" key="1">
    <citation type="submission" date="2025-08" db="UniProtKB">
        <authorList>
            <consortium name="RefSeq"/>
        </authorList>
    </citation>
    <scope>IDENTIFICATION</scope>
</reference>
<dbReference type="InterPro" id="IPR053107">
    <property type="entry name" value="TNFRSF18"/>
</dbReference>
<dbReference type="SMART" id="SM00208">
    <property type="entry name" value="TNFR"/>
    <property type="match status" value="2"/>
</dbReference>
<dbReference type="OrthoDB" id="9374769at2759"/>
<sequence length="213" mass="23504">QHVSTGECQPCRLPNHFLESGYCHECRTCEHEVTKKCTSTSNEECSCRLGFDCTSLGCETCVKLPHCGKGTQLIKTGNFNFLYSCQPCTNSTYSDTVNGTCKPFIKCHSMGLDEVFPGNKTHNAKCGIKGLTTSQDIFIFGSIFIGLICLLMLLAICAWRNKSRTAWSAKYTSRYKPRLASEAGHLPLSVEEKGTKISLEAPLKDNIIMPEAV</sequence>
<keyword evidence="3" id="KW-1185">Reference proteome</keyword>
<evidence type="ECO:0000313" key="3">
    <source>
        <dbReference type="Proteomes" id="UP000515152"/>
    </source>
</evidence>
<name>A0A8M1KJI4_CLUHA</name>
<feature type="non-terminal residue" evidence="4">
    <location>
        <position position="1"/>
    </location>
</feature>
<dbReference type="KEGG" id="char:122132036"/>
<dbReference type="InterPro" id="IPR001368">
    <property type="entry name" value="TNFR/NGFR_Cys_rich_reg"/>
</dbReference>
<dbReference type="Proteomes" id="UP000515152">
    <property type="component" value="Unplaced"/>
</dbReference>
<dbReference type="AlphaFoldDB" id="A0A8M1KJI4"/>
<feature type="domain" description="TNFR-Cys" evidence="2">
    <location>
        <begin position="11"/>
        <end position="45"/>
    </location>
</feature>
<dbReference type="PANTHER" id="PTHR47388">
    <property type="entry name" value="TUMOR NECROSIS FACTOR RECEPTOR SUPERFAMILY MEMBER 18"/>
    <property type="match status" value="1"/>
</dbReference>
<protein>
    <submittedName>
        <fullName evidence="4">Tumor necrosis factor receptor superfamily member 9-like</fullName>
    </submittedName>
</protein>
<feature type="transmembrane region" description="Helical" evidence="1">
    <location>
        <begin position="137"/>
        <end position="159"/>
    </location>
</feature>
<dbReference type="GO" id="GO:0045785">
    <property type="term" value="P:positive regulation of cell adhesion"/>
    <property type="evidence" value="ECO:0007669"/>
    <property type="project" value="TreeGrafter"/>
</dbReference>
<evidence type="ECO:0000256" key="1">
    <source>
        <dbReference type="SAM" id="Phobius"/>
    </source>
</evidence>
<evidence type="ECO:0000259" key="2">
    <source>
        <dbReference type="SMART" id="SM00208"/>
    </source>
</evidence>
<keyword evidence="1" id="KW-1133">Transmembrane helix</keyword>
<dbReference type="PANTHER" id="PTHR47388:SF1">
    <property type="entry name" value="TUMOR NECROSIS FACTOR RECEPTOR SUPERFAMILY MEMBER 18"/>
    <property type="match status" value="1"/>
</dbReference>
<keyword evidence="1" id="KW-0812">Transmembrane</keyword>
<dbReference type="GO" id="GO:0009897">
    <property type="term" value="C:external side of plasma membrane"/>
    <property type="evidence" value="ECO:0007669"/>
    <property type="project" value="TreeGrafter"/>
</dbReference>